<dbReference type="Pfam" id="PF00579">
    <property type="entry name" value="tRNA-synt_1b"/>
    <property type="match status" value="1"/>
</dbReference>
<dbReference type="Gene3D" id="3.10.290.10">
    <property type="entry name" value="RNA-binding S4 domain"/>
    <property type="match status" value="1"/>
</dbReference>
<evidence type="ECO:0000256" key="9">
    <source>
        <dbReference type="NCBIfam" id="TIGR00234"/>
    </source>
</evidence>
<evidence type="ECO:0000256" key="4">
    <source>
        <dbReference type="ARBA" id="ARBA00022840"/>
    </source>
</evidence>
<keyword evidence="13" id="KW-1185">Reference proteome</keyword>
<dbReference type="Pfam" id="PF22421">
    <property type="entry name" value="SYY_C-terminal"/>
    <property type="match status" value="1"/>
</dbReference>
<dbReference type="Gene3D" id="3.40.50.620">
    <property type="entry name" value="HUPs"/>
    <property type="match status" value="1"/>
</dbReference>
<dbReference type="SUPFAM" id="SSF52374">
    <property type="entry name" value="Nucleotidylyl transferase"/>
    <property type="match status" value="1"/>
</dbReference>
<dbReference type="GO" id="GO:0005829">
    <property type="term" value="C:cytosol"/>
    <property type="evidence" value="ECO:0007669"/>
    <property type="project" value="TreeGrafter"/>
</dbReference>
<evidence type="ECO:0000256" key="2">
    <source>
        <dbReference type="ARBA" id="ARBA00022598"/>
    </source>
</evidence>
<name>E8ZGJ1_MYCHL</name>
<dbReference type="AlphaFoldDB" id="E8ZGJ1"/>
<accession>E8ZGJ1</accession>
<dbReference type="CDD" id="cd00805">
    <property type="entry name" value="TyrRS_core"/>
    <property type="match status" value="1"/>
</dbReference>
<dbReference type="KEGG" id="mha:HF1_00130"/>
<dbReference type="PANTHER" id="PTHR11766:SF0">
    <property type="entry name" value="TYROSINE--TRNA LIGASE, MITOCHONDRIAL"/>
    <property type="match status" value="1"/>
</dbReference>
<organism evidence="12 13">
    <name type="scientific">Mycoplasma haemofelis (strain Langford 1)</name>
    <name type="common">Haemobartonella felis</name>
    <dbReference type="NCBI Taxonomy" id="941640"/>
    <lineage>
        <taxon>Bacteria</taxon>
        <taxon>Bacillati</taxon>
        <taxon>Mycoplasmatota</taxon>
        <taxon>Mollicutes</taxon>
        <taxon>Mycoplasmataceae</taxon>
        <taxon>Mycoplasma</taxon>
    </lineage>
</organism>
<keyword evidence="7 10" id="KW-0030">Aminoacyl-tRNA synthetase</keyword>
<dbReference type="PRINTS" id="PR01040">
    <property type="entry name" value="TRNASYNTHTYR"/>
</dbReference>
<reference evidence="12 13" key="1">
    <citation type="journal article" date="2011" name="J. Bacteriol.">
        <title>Complete genome sequence of Mycoplasma haemofelis, a hemotropic mycoplasma.</title>
        <authorList>
            <person name="Barker E.N."/>
            <person name="Helps C.R."/>
            <person name="Peters I.R."/>
            <person name="Darby A.C."/>
            <person name="Radford A.D."/>
            <person name="Tasker S."/>
        </authorList>
    </citation>
    <scope>NUCLEOTIDE SEQUENCE [LARGE SCALE GENOMIC DNA]</scope>
    <source>
        <strain evidence="12 13">Langford 1</strain>
    </source>
</reference>
<protein>
    <recommendedName>
        <fullName evidence="1 9">Tyrosine--tRNA ligase</fullName>
        <ecNumber evidence="1 9">6.1.1.1</ecNumber>
    </recommendedName>
</protein>
<evidence type="ECO:0000313" key="13">
    <source>
        <dbReference type="Proteomes" id="UP000008637"/>
    </source>
</evidence>
<keyword evidence="4 10" id="KW-0067">ATP-binding</keyword>
<dbReference type="InterPro" id="IPR054608">
    <property type="entry name" value="SYY-like_C"/>
</dbReference>
<dbReference type="SUPFAM" id="SSF55174">
    <property type="entry name" value="Alpha-L RNA-binding motif"/>
    <property type="match status" value="1"/>
</dbReference>
<proteinExistence type="inferred from homology"/>
<dbReference type="OrthoDB" id="9804243at2"/>
<dbReference type="NCBIfam" id="TIGR00234">
    <property type="entry name" value="tyrS"/>
    <property type="match status" value="1"/>
</dbReference>
<dbReference type="InterPro" id="IPR036986">
    <property type="entry name" value="S4_RNA-bd_sf"/>
</dbReference>
<evidence type="ECO:0000256" key="3">
    <source>
        <dbReference type="ARBA" id="ARBA00022741"/>
    </source>
</evidence>
<keyword evidence="6 10" id="KW-0648">Protein biosynthesis</keyword>
<evidence type="ECO:0000256" key="7">
    <source>
        <dbReference type="ARBA" id="ARBA00023146"/>
    </source>
</evidence>
<dbReference type="GO" id="GO:0004831">
    <property type="term" value="F:tyrosine-tRNA ligase activity"/>
    <property type="evidence" value="ECO:0007669"/>
    <property type="project" value="UniProtKB-UniRule"/>
</dbReference>
<feature type="domain" description="Tyrosine--tRNA ligase SYY-like C-terminal" evidence="11">
    <location>
        <begin position="336"/>
        <end position="408"/>
    </location>
</feature>
<evidence type="ECO:0000256" key="5">
    <source>
        <dbReference type="ARBA" id="ARBA00022884"/>
    </source>
</evidence>
<dbReference type="GO" id="GO:0006437">
    <property type="term" value="P:tyrosyl-tRNA aminoacylation"/>
    <property type="evidence" value="ECO:0007669"/>
    <property type="project" value="UniProtKB-UniRule"/>
</dbReference>
<evidence type="ECO:0000313" key="12">
    <source>
        <dbReference type="EMBL" id="CBY92021.1"/>
    </source>
</evidence>
<comment type="similarity">
    <text evidence="10">Belongs to the class-I aminoacyl-tRNA synthetase family.</text>
</comment>
<dbReference type="PROSITE" id="PS00178">
    <property type="entry name" value="AA_TRNA_LIGASE_I"/>
    <property type="match status" value="1"/>
</dbReference>
<dbReference type="InterPro" id="IPR002305">
    <property type="entry name" value="aa-tRNA-synth_Ic"/>
</dbReference>
<dbReference type="EC" id="6.1.1.1" evidence="1 9"/>
<dbReference type="Gene3D" id="1.10.240.10">
    <property type="entry name" value="Tyrosyl-Transfer RNA Synthetase"/>
    <property type="match status" value="1"/>
</dbReference>
<dbReference type="PANTHER" id="PTHR11766">
    <property type="entry name" value="TYROSYL-TRNA SYNTHETASE"/>
    <property type="match status" value="1"/>
</dbReference>
<evidence type="ECO:0000256" key="1">
    <source>
        <dbReference type="ARBA" id="ARBA00013160"/>
    </source>
</evidence>
<dbReference type="InterPro" id="IPR001412">
    <property type="entry name" value="aa-tRNA-synth_I_CS"/>
</dbReference>
<dbReference type="GO" id="GO:0003723">
    <property type="term" value="F:RNA binding"/>
    <property type="evidence" value="ECO:0007669"/>
    <property type="project" value="UniProtKB-KW"/>
</dbReference>
<dbReference type="GO" id="GO:0005524">
    <property type="term" value="F:ATP binding"/>
    <property type="evidence" value="ECO:0007669"/>
    <property type="project" value="UniProtKB-KW"/>
</dbReference>
<dbReference type="InterPro" id="IPR024088">
    <property type="entry name" value="Tyr-tRNA-ligase_bac-type"/>
</dbReference>
<keyword evidence="5" id="KW-0694">RNA-binding</keyword>
<dbReference type="InterPro" id="IPR002307">
    <property type="entry name" value="Tyr-tRNA-ligase"/>
</dbReference>
<dbReference type="InterPro" id="IPR014729">
    <property type="entry name" value="Rossmann-like_a/b/a_fold"/>
</dbReference>
<keyword evidence="2 10" id="KW-0436">Ligase</keyword>
<evidence type="ECO:0000256" key="10">
    <source>
        <dbReference type="RuleBase" id="RU363036"/>
    </source>
</evidence>
<evidence type="ECO:0000259" key="11">
    <source>
        <dbReference type="Pfam" id="PF22421"/>
    </source>
</evidence>
<dbReference type="Proteomes" id="UP000008637">
    <property type="component" value="Chromosome"/>
</dbReference>
<dbReference type="HOGENOM" id="CLU_024003_0_3_14"/>
<evidence type="ECO:0000256" key="8">
    <source>
        <dbReference type="ARBA" id="ARBA00048248"/>
    </source>
</evidence>
<gene>
    <name evidence="12" type="primary">tyrS</name>
    <name evidence="12" type="ordered locus">HF1_00130</name>
</gene>
<dbReference type="EMBL" id="FR773153">
    <property type="protein sequence ID" value="CBY92021.1"/>
    <property type="molecule type" value="Genomic_DNA"/>
</dbReference>
<keyword evidence="3 10" id="KW-0547">Nucleotide-binding</keyword>
<evidence type="ECO:0000256" key="6">
    <source>
        <dbReference type="ARBA" id="ARBA00022917"/>
    </source>
</evidence>
<sequence length="412" mass="46647">MEDALGFLRELKDRGLVDNITDEGKFVSALESKRGVYLGIDPTAPSLHLGNYLGLTLLRRFIQRGHKVVVILGGMTASVGDPSFRSKERKKMSLEDIELNKERIRDEVKRVLPEANIVDNLSFYSDLQISDFIREMCSQVNISTLLSKEFLKDRLSRGLTLAEFVYPLFQSWDFYELYKGKDIRVQLGGSDQWGNITSGIDLIKKTVSPDHEAVGLTFPLLLDSSGKKFGKSENNALFLDQNLTSPYVVFQYLINLDDKLIPDYLRKLTFINLSEIESLVSTSSPQNLKFTLIWEIFKHIYDHDTFEKIKRVSGVLFGKGSEDLKSGDLLLVEGSIPTVYYKESVNLSIALKDLGFSSSNSETKRLVSSNSIFLFNKCLTDWNTTLDESISKDGYLILRKGKKSFGLVCFRC</sequence>
<comment type="catalytic activity">
    <reaction evidence="8">
        <text>tRNA(Tyr) + L-tyrosine + ATP = L-tyrosyl-tRNA(Tyr) + AMP + diphosphate + H(+)</text>
        <dbReference type="Rhea" id="RHEA:10220"/>
        <dbReference type="Rhea" id="RHEA-COMP:9706"/>
        <dbReference type="Rhea" id="RHEA-COMP:9707"/>
        <dbReference type="ChEBI" id="CHEBI:15378"/>
        <dbReference type="ChEBI" id="CHEBI:30616"/>
        <dbReference type="ChEBI" id="CHEBI:33019"/>
        <dbReference type="ChEBI" id="CHEBI:58315"/>
        <dbReference type="ChEBI" id="CHEBI:78442"/>
        <dbReference type="ChEBI" id="CHEBI:78536"/>
        <dbReference type="ChEBI" id="CHEBI:456215"/>
        <dbReference type="EC" id="6.1.1.1"/>
    </reaction>
</comment>